<protein>
    <submittedName>
        <fullName evidence="3">Uncharacterized protein</fullName>
    </submittedName>
</protein>
<name>A0A1E4T225_9ASCO</name>
<evidence type="ECO:0000256" key="2">
    <source>
        <dbReference type="SAM" id="MobiDB-lite"/>
    </source>
</evidence>
<dbReference type="Pfam" id="PF03398">
    <property type="entry name" value="Ist1"/>
    <property type="match status" value="1"/>
</dbReference>
<dbReference type="OrthoDB" id="29853at2759"/>
<dbReference type="InterPro" id="IPR042277">
    <property type="entry name" value="IST1-like"/>
</dbReference>
<gene>
    <name evidence="3" type="ORF">CANARDRAFT_27898</name>
</gene>
<sequence>MLNKIKISKLINDDNLIDIYEILMIDCELLLSKLYQLLSISNASKSNESGDNAHESNDTVTKIVKKFMYCSNYVGIKEFKKLVLILVNKFGKVFYEDALKEFDDKDLISKCKGDNVDGLVDLYLKEICESYDIDLFGEKKEKKADDDDDNAEAGGEDDDGEGGTGEGVLESKKEAVAVSTEDETVKAKPVDAIDDLKKRFEALKRV</sequence>
<dbReference type="Gene3D" id="1.20.1260.60">
    <property type="entry name" value="Vacuolar protein sorting-associated protein Ist1"/>
    <property type="match status" value="1"/>
</dbReference>
<evidence type="ECO:0000256" key="1">
    <source>
        <dbReference type="ARBA" id="ARBA00005536"/>
    </source>
</evidence>
<dbReference type="InterPro" id="IPR005061">
    <property type="entry name" value="Ist1"/>
</dbReference>
<dbReference type="Proteomes" id="UP000094801">
    <property type="component" value="Unassembled WGS sequence"/>
</dbReference>
<proteinExistence type="inferred from homology"/>
<evidence type="ECO:0000313" key="4">
    <source>
        <dbReference type="Proteomes" id="UP000094801"/>
    </source>
</evidence>
<dbReference type="GO" id="GO:0015031">
    <property type="term" value="P:protein transport"/>
    <property type="evidence" value="ECO:0007669"/>
    <property type="project" value="InterPro"/>
</dbReference>
<reference evidence="4" key="1">
    <citation type="submission" date="2016-04" db="EMBL/GenBank/DDBJ databases">
        <title>Comparative genomics of biotechnologically important yeasts.</title>
        <authorList>
            <consortium name="DOE Joint Genome Institute"/>
            <person name="Riley R."/>
            <person name="Haridas S."/>
            <person name="Wolfe K.H."/>
            <person name="Lopes M.R."/>
            <person name="Hittinger C.T."/>
            <person name="Goker M."/>
            <person name="Salamov A."/>
            <person name="Wisecaver J."/>
            <person name="Long T.M."/>
            <person name="Aerts A.L."/>
            <person name="Barry K."/>
            <person name="Choi C."/>
            <person name="Clum A."/>
            <person name="Coughlan A.Y."/>
            <person name="Deshpande S."/>
            <person name="Douglass A.P."/>
            <person name="Hanson S.J."/>
            <person name="Klenk H.-P."/>
            <person name="Labutti K."/>
            <person name="Lapidus A."/>
            <person name="Lindquist E."/>
            <person name="Lipzen A."/>
            <person name="Meier-Kolthoff J.P."/>
            <person name="Ohm R.A."/>
            <person name="Otillar R.P."/>
            <person name="Pangilinan J."/>
            <person name="Peng Y."/>
            <person name="Rokas A."/>
            <person name="Rosa C.A."/>
            <person name="Scheuner C."/>
            <person name="Sibirny A.A."/>
            <person name="Slot J.C."/>
            <person name="Stielow J.B."/>
            <person name="Sun H."/>
            <person name="Kurtzman C.P."/>
            <person name="Blackwell M."/>
            <person name="Grigoriev I.V."/>
            <person name="Jeffries T.W."/>
        </authorList>
    </citation>
    <scope>NUCLEOTIDE SEQUENCE [LARGE SCALE GENOMIC DNA]</scope>
    <source>
        <strain evidence="4">NRRL YB-2248</strain>
    </source>
</reference>
<evidence type="ECO:0000313" key="3">
    <source>
        <dbReference type="EMBL" id="ODV85809.1"/>
    </source>
</evidence>
<feature type="region of interest" description="Disordered" evidence="2">
    <location>
        <begin position="143"/>
        <end position="184"/>
    </location>
</feature>
<dbReference type="STRING" id="983967.A0A1E4T225"/>
<organism evidence="3 4">
    <name type="scientific">[Candida] arabinofermentans NRRL YB-2248</name>
    <dbReference type="NCBI Taxonomy" id="983967"/>
    <lineage>
        <taxon>Eukaryota</taxon>
        <taxon>Fungi</taxon>
        <taxon>Dikarya</taxon>
        <taxon>Ascomycota</taxon>
        <taxon>Saccharomycotina</taxon>
        <taxon>Pichiomycetes</taxon>
        <taxon>Pichiales</taxon>
        <taxon>Pichiaceae</taxon>
        <taxon>Ogataea</taxon>
        <taxon>Ogataea/Candida clade</taxon>
    </lineage>
</organism>
<dbReference type="EMBL" id="KV453851">
    <property type="protein sequence ID" value="ODV85809.1"/>
    <property type="molecule type" value="Genomic_DNA"/>
</dbReference>
<accession>A0A1E4T225</accession>
<keyword evidence="4" id="KW-1185">Reference proteome</keyword>
<comment type="similarity">
    <text evidence="1">Belongs to the IST1 family.</text>
</comment>
<dbReference type="AlphaFoldDB" id="A0A1E4T225"/>
<feature type="compositionally biased region" description="Acidic residues" evidence="2">
    <location>
        <begin position="146"/>
        <end position="161"/>
    </location>
</feature>